<gene>
    <name evidence="1" type="ORF">ENN90_05535</name>
</gene>
<protein>
    <recommendedName>
        <fullName evidence="2">DNA topoisomerase I</fullName>
    </recommendedName>
</protein>
<dbReference type="AlphaFoldDB" id="A0A831LGM0"/>
<evidence type="ECO:0000313" key="1">
    <source>
        <dbReference type="EMBL" id="HDR51072.1"/>
    </source>
</evidence>
<dbReference type="Pfam" id="PF13368">
    <property type="entry name" value="Toprim_C_rpt"/>
    <property type="match status" value="1"/>
</dbReference>
<feature type="non-terminal residue" evidence="1">
    <location>
        <position position="1"/>
    </location>
</feature>
<organism evidence="1">
    <name type="scientific">Mariniphaga anaerophila</name>
    <dbReference type="NCBI Taxonomy" id="1484053"/>
    <lineage>
        <taxon>Bacteria</taxon>
        <taxon>Pseudomonadati</taxon>
        <taxon>Bacteroidota</taxon>
        <taxon>Bacteroidia</taxon>
        <taxon>Marinilabiliales</taxon>
        <taxon>Prolixibacteraceae</taxon>
        <taxon>Mariniphaga</taxon>
    </lineage>
</organism>
<proteinExistence type="predicted"/>
<reference evidence="1" key="1">
    <citation type="journal article" date="2020" name="mSystems">
        <title>Genome- and Community-Level Interaction Insights into Carbon Utilization and Element Cycling Functions of Hydrothermarchaeota in Hydrothermal Sediment.</title>
        <authorList>
            <person name="Zhou Z."/>
            <person name="Liu Y."/>
            <person name="Xu W."/>
            <person name="Pan J."/>
            <person name="Luo Z.H."/>
            <person name="Li M."/>
        </authorList>
    </citation>
    <scope>NUCLEOTIDE SEQUENCE [LARGE SCALE GENOMIC DNA]</scope>
    <source>
        <strain evidence="1">SpSt-1217</strain>
    </source>
</reference>
<comment type="caution">
    <text evidence="1">The sequence shown here is derived from an EMBL/GenBank/DDBJ whole genome shotgun (WGS) entry which is preliminary data.</text>
</comment>
<dbReference type="Proteomes" id="UP000886047">
    <property type="component" value="Unassembled WGS sequence"/>
</dbReference>
<name>A0A831LGM0_9BACT</name>
<dbReference type="EMBL" id="DSDK01000308">
    <property type="protein sequence ID" value="HDR51072.1"/>
    <property type="molecule type" value="Genomic_DNA"/>
</dbReference>
<dbReference type="InterPro" id="IPR025589">
    <property type="entry name" value="Toprim_C_rpt"/>
</dbReference>
<accession>A0A831LGM0</accession>
<sequence length="46" mass="5417">GPYISFKKKNYKIPKKLKAEELSLEDCRKIISEAPEPKTKRARKKK</sequence>
<evidence type="ECO:0008006" key="2">
    <source>
        <dbReference type="Google" id="ProtNLM"/>
    </source>
</evidence>